<reference evidence="4" key="1">
    <citation type="submission" date="2017-02" db="EMBL/GenBank/DDBJ databases">
        <authorList>
            <person name="Varghese N."/>
            <person name="Submissions S."/>
        </authorList>
    </citation>
    <scope>NUCLEOTIDE SEQUENCE [LARGE SCALE GENOMIC DNA]</scope>
    <source>
        <strain evidence="4">DSM 22270</strain>
    </source>
</reference>
<dbReference type="PANTHER" id="PTHR33055:SF3">
    <property type="entry name" value="PUTATIVE TRANSPOSASE FOR IS117-RELATED"/>
    <property type="match status" value="1"/>
</dbReference>
<dbReference type="PANTHER" id="PTHR33055">
    <property type="entry name" value="TRANSPOSASE FOR INSERTION SEQUENCE ELEMENT IS1111A"/>
    <property type="match status" value="1"/>
</dbReference>
<feature type="domain" description="Transposase IS116/IS110/IS902 C-terminal" evidence="2">
    <location>
        <begin position="206"/>
        <end position="281"/>
    </location>
</feature>
<dbReference type="AlphaFoldDB" id="A0A1T5HDE0"/>
<organism evidence="3 4">
    <name type="scientific">Dyadobacter psychrophilus</name>
    <dbReference type="NCBI Taxonomy" id="651661"/>
    <lineage>
        <taxon>Bacteria</taxon>
        <taxon>Pseudomonadati</taxon>
        <taxon>Bacteroidota</taxon>
        <taxon>Cytophagia</taxon>
        <taxon>Cytophagales</taxon>
        <taxon>Spirosomataceae</taxon>
        <taxon>Dyadobacter</taxon>
    </lineage>
</organism>
<dbReference type="EMBL" id="FUZA01000011">
    <property type="protein sequence ID" value="SKC18590.1"/>
    <property type="molecule type" value="Genomic_DNA"/>
</dbReference>
<dbReference type="InterPro" id="IPR047650">
    <property type="entry name" value="Transpos_IS110"/>
</dbReference>
<dbReference type="GO" id="GO:0006313">
    <property type="term" value="P:DNA transposition"/>
    <property type="evidence" value="ECO:0007669"/>
    <property type="project" value="InterPro"/>
</dbReference>
<dbReference type="Pfam" id="PF01548">
    <property type="entry name" value="DEDD_Tnp_IS110"/>
    <property type="match status" value="1"/>
</dbReference>
<name>A0A1T5HDE0_9BACT</name>
<evidence type="ECO:0000313" key="3">
    <source>
        <dbReference type="EMBL" id="SKC18590.1"/>
    </source>
</evidence>
<evidence type="ECO:0000259" key="2">
    <source>
        <dbReference type="Pfam" id="PF02371"/>
    </source>
</evidence>
<dbReference type="Proteomes" id="UP000190897">
    <property type="component" value="Unassembled WGS sequence"/>
</dbReference>
<evidence type="ECO:0000259" key="1">
    <source>
        <dbReference type="Pfam" id="PF01548"/>
    </source>
</evidence>
<feature type="domain" description="Transposase IS110-like N-terminal" evidence="1">
    <location>
        <begin position="7"/>
        <end position="145"/>
    </location>
</feature>
<protein>
    <submittedName>
        <fullName evidence="3">Transposase</fullName>
    </submittedName>
</protein>
<proteinExistence type="predicted"/>
<dbReference type="InterPro" id="IPR002525">
    <property type="entry name" value="Transp_IS110-like_N"/>
</dbReference>
<gene>
    <name evidence="3" type="ORF">SAMN05660293_05339</name>
</gene>
<dbReference type="OrthoDB" id="964423at2"/>
<dbReference type="GO" id="GO:0004803">
    <property type="term" value="F:transposase activity"/>
    <property type="evidence" value="ECO:0007669"/>
    <property type="project" value="InterPro"/>
</dbReference>
<keyword evidence="4" id="KW-1185">Reference proteome</keyword>
<dbReference type="NCBIfam" id="NF033542">
    <property type="entry name" value="transpos_IS110"/>
    <property type="match status" value="1"/>
</dbReference>
<dbReference type="Pfam" id="PF02371">
    <property type="entry name" value="Transposase_20"/>
    <property type="match status" value="1"/>
</dbReference>
<dbReference type="InterPro" id="IPR003346">
    <property type="entry name" value="Transposase_20"/>
</dbReference>
<accession>A0A1T5HDE0</accession>
<dbReference type="GO" id="GO:0003677">
    <property type="term" value="F:DNA binding"/>
    <property type="evidence" value="ECO:0007669"/>
    <property type="project" value="InterPro"/>
</dbReference>
<evidence type="ECO:0000313" key="4">
    <source>
        <dbReference type="Proteomes" id="UP000190897"/>
    </source>
</evidence>
<dbReference type="RefSeq" id="WP_082217769.1">
    <property type="nucleotide sequence ID" value="NZ_FUZA01000011.1"/>
</dbReference>
<sequence>MDSKIFVGVDISKNHLDLATLYKQEPPVLARISNSLSDINEFLASFKKIYKKHSKNIIFCAENMGIYTKFLAAALIKQKIDLYLESPLQIKRSMGIQRAKDDRIDAIKIAEYARKNHLSIRKWEKPRKCVEELATLYSIRRRLLKVKKVLRSSLPTETYFLSTSDRLSRLSYINQTLNAINDDLEKVEQAAAELIKSDKRLDTLRTLIMSVPRIGEVTAAQIIIHTNEFKEFASPKSFASFCGVAPFPWKSGTNIIKRTRVSHFARKELKALLHMAAVGFARNPVGTLGRYYTRKVNEGKNKMSILNAISNKLIHRIFSCVRNNAIYQDN</sequence>